<dbReference type="GO" id="GO:0003743">
    <property type="term" value="F:translation initiation factor activity"/>
    <property type="evidence" value="ECO:0007669"/>
    <property type="project" value="UniProtKB-KW"/>
</dbReference>
<evidence type="ECO:0000313" key="3">
    <source>
        <dbReference type="EMBL" id="EEI16869.1"/>
    </source>
</evidence>
<dbReference type="HOGENOM" id="CLU_107394_2_0_11"/>
<dbReference type="Pfam" id="PF04760">
    <property type="entry name" value="IF2_N"/>
    <property type="match status" value="1"/>
</dbReference>
<dbReference type="STRING" id="525263.HMPREF0298_1365"/>
<dbReference type="eggNOG" id="COG0532">
    <property type="taxonomic scope" value="Bacteria"/>
</dbReference>
<dbReference type="Proteomes" id="UP000006196">
    <property type="component" value="Unassembled WGS sequence"/>
</dbReference>
<dbReference type="RefSeq" id="WP_006840091.1">
    <property type="nucleotide sequence ID" value="NZ_GG667192.1"/>
</dbReference>
<organism evidence="3 4">
    <name type="scientific">Corynebacterium lipophiloflavum (strain ATCC 700352 / DSM 44291 / CCUG 37336 / JCM 10383 / DMMZ 1944)</name>
    <dbReference type="NCBI Taxonomy" id="525263"/>
    <lineage>
        <taxon>Bacteria</taxon>
        <taxon>Bacillati</taxon>
        <taxon>Actinomycetota</taxon>
        <taxon>Actinomycetes</taxon>
        <taxon>Mycobacteriales</taxon>
        <taxon>Corynebacteriaceae</taxon>
        <taxon>Corynebacterium</taxon>
    </lineage>
</organism>
<feature type="region of interest" description="Disordered" evidence="1">
    <location>
        <begin position="55"/>
        <end position="80"/>
    </location>
</feature>
<evidence type="ECO:0000256" key="1">
    <source>
        <dbReference type="SAM" id="MobiDB-lite"/>
    </source>
</evidence>
<feature type="domain" description="Translation initiation factor IF-2 N-terminal" evidence="2">
    <location>
        <begin position="2"/>
        <end position="48"/>
    </location>
</feature>
<dbReference type="EMBL" id="ACHJ01000113">
    <property type="protein sequence ID" value="EEI16869.1"/>
    <property type="molecule type" value="Genomic_DNA"/>
</dbReference>
<accession>C0XSE5</accession>
<keyword evidence="4" id="KW-1185">Reference proteome</keyword>
<gene>
    <name evidence="3" type="ORF">HMPREF0298_1365</name>
</gene>
<dbReference type="AlphaFoldDB" id="C0XSE5"/>
<keyword evidence="3" id="KW-0396">Initiation factor</keyword>
<evidence type="ECO:0000313" key="4">
    <source>
        <dbReference type="Proteomes" id="UP000006196"/>
    </source>
</evidence>
<sequence>MPGKLRVHELAKQLGVTSKELLATLKDQGEFVKTASSTIEPPVVKKMKAFYGADADKAQKPGAPKPGGAKPAAPKPSAAG</sequence>
<feature type="non-terminal residue" evidence="3">
    <location>
        <position position="80"/>
    </location>
</feature>
<comment type="caution">
    <text evidence="3">The sequence shown here is derived from an EMBL/GenBank/DDBJ whole genome shotgun (WGS) entry which is preliminary data.</text>
</comment>
<proteinExistence type="predicted"/>
<dbReference type="Gene3D" id="1.10.10.2480">
    <property type="match status" value="1"/>
</dbReference>
<keyword evidence="3" id="KW-0648">Protein biosynthesis</keyword>
<reference evidence="3" key="1">
    <citation type="submission" date="2009-01" db="EMBL/GenBank/DDBJ databases">
        <authorList>
            <person name="Qin X."/>
            <person name="Bachman B."/>
            <person name="Battles P."/>
            <person name="Bell A."/>
            <person name="Bess C."/>
            <person name="Bickham C."/>
            <person name="Chaboub L."/>
            <person name="Chen D."/>
            <person name="Coyle M."/>
            <person name="Deiros D.R."/>
            <person name="Dinh H."/>
            <person name="Forbes L."/>
            <person name="Fowler G."/>
            <person name="Francisco L."/>
            <person name="Fu Q."/>
            <person name="Gubbala S."/>
            <person name="Hale W."/>
            <person name="Han Y."/>
            <person name="Hemphill L."/>
            <person name="Highlander S.K."/>
            <person name="Hirani K."/>
            <person name="Hogues M."/>
            <person name="Jackson L."/>
            <person name="Jakkamsetti A."/>
            <person name="Javaid M."/>
            <person name="Jiang H."/>
            <person name="Korchina V."/>
            <person name="Kovar C."/>
            <person name="Lara F."/>
            <person name="Lee S."/>
            <person name="Mata R."/>
            <person name="Mathew T."/>
            <person name="Moen C."/>
            <person name="Morales K."/>
            <person name="Munidasa M."/>
            <person name="Nazareth L."/>
            <person name="Ngo R."/>
            <person name="Nguyen L."/>
            <person name="Okwuonu G."/>
            <person name="Ongeri F."/>
            <person name="Patil S."/>
            <person name="Petrosino J."/>
            <person name="Pham C."/>
            <person name="Pham P."/>
            <person name="Pu L.-L."/>
            <person name="Puazo M."/>
            <person name="Raj R."/>
            <person name="Reid J."/>
            <person name="Rouhana J."/>
            <person name="Saada N."/>
            <person name="Shang Y."/>
            <person name="Simmons D."/>
            <person name="Thornton R."/>
            <person name="Warren J."/>
            <person name="Weissenberger G."/>
            <person name="Zhang J."/>
            <person name="Zhang L."/>
            <person name="Zhou C."/>
            <person name="Zhu D."/>
            <person name="Muzny D."/>
            <person name="Worley K."/>
            <person name="Gibbs R."/>
        </authorList>
    </citation>
    <scope>NUCLEOTIDE SEQUENCE [LARGE SCALE GENOMIC DNA]</scope>
    <source>
        <strain evidence="3">DSM 44291</strain>
    </source>
</reference>
<protein>
    <submittedName>
        <fullName evidence="3">Translation initiation factor IF-2</fullName>
    </submittedName>
</protein>
<name>C0XSE5_CORLD</name>
<evidence type="ECO:0000259" key="2">
    <source>
        <dbReference type="Pfam" id="PF04760"/>
    </source>
</evidence>
<dbReference type="InterPro" id="IPR006847">
    <property type="entry name" value="IF2_N"/>
</dbReference>
<feature type="compositionally biased region" description="Low complexity" evidence="1">
    <location>
        <begin position="60"/>
        <end position="80"/>
    </location>
</feature>